<dbReference type="PANTHER" id="PTHR10381">
    <property type="entry name" value="ATP-DEPENDENT CLP PROTEASE PROTEOLYTIC SUBUNIT"/>
    <property type="match status" value="1"/>
</dbReference>
<evidence type="ECO:0000256" key="10">
    <source>
        <dbReference type="SAM" id="Phobius"/>
    </source>
</evidence>
<dbReference type="EMBL" id="MN517610">
    <property type="protein sequence ID" value="QFG71176.1"/>
    <property type="molecule type" value="Genomic_DNA"/>
</dbReference>
<dbReference type="GO" id="GO:0006515">
    <property type="term" value="P:protein quality control for misfolded or incompletely synthesized proteins"/>
    <property type="evidence" value="ECO:0007669"/>
    <property type="project" value="TreeGrafter"/>
</dbReference>
<feature type="active site" evidence="6">
    <location>
        <position position="102"/>
    </location>
</feature>
<geneLocation type="chloroplast" evidence="11"/>
<gene>
    <name evidence="11" type="primary">clpP</name>
</gene>
<keyword evidence="2 11" id="KW-0934">Plastid</keyword>
<evidence type="ECO:0000313" key="11">
    <source>
        <dbReference type="EMBL" id="QFG71176.1"/>
    </source>
</evidence>
<dbReference type="InterPro" id="IPR018215">
    <property type="entry name" value="ClpP_Ser_AS"/>
</dbReference>
<evidence type="ECO:0000256" key="3">
    <source>
        <dbReference type="ARBA" id="ARBA00022670"/>
    </source>
</evidence>
<feature type="active site" evidence="7">
    <location>
        <position position="127"/>
    </location>
</feature>
<evidence type="ECO:0000256" key="8">
    <source>
        <dbReference type="RuleBase" id="RU000549"/>
    </source>
</evidence>
<keyword evidence="10" id="KW-0812">Transmembrane</keyword>
<name>A0A5J6VAD3_9CARY</name>
<evidence type="ECO:0000256" key="1">
    <source>
        <dbReference type="ARBA" id="ARBA00007039"/>
    </source>
</evidence>
<dbReference type="EC" id="3.4.21.92" evidence="8"/>
<dbReference type="PRINTS" id="PR00127">
    <property type="entry name" value="CLPPROTEASEP"/>
</dbReference>
<keyword evidence="10" id="KW-0472">Membrane</keyword>
<keyword evidence="3 8" id="KW-0645">Protease</keyword>
<evidence type="ECO:0000256" key="5">
    <source>
        <dbReference type="ARBA" id="ARBA00022825"/>
    </source>
</evidence>
<evidence type="ECO:0000256" key="2">
    <source>
        <dbReference type="ARBA" id="ARBA00022640"/>
    </source>
</evidence>
<proteinExistence type="inferred from homology"/>
<keyword evidence="4 8" id="KW-0378">Hydrolase</keyword>
<dbReference type="PROSITE" id="PS00382">
    <property type="entry name" value="CLP_PROTEASE_HIS"/>
    <property type="match status" value="1"/>
</dbReference>
<dbReference type="CDD" id="cd07017">
    <property type="entry name" value="S14_ClpP_2"/>
    <property type="match status" value="1"/>
</dbReference>
<dbReference type="Pfam" id="PF00574">
    <property type="entry name" value="CLP_protease"/>
    <property type="match status" value="1"/>
</dbReference>
<accession>A0A5J6VAD3</accession>
<dbReference type="Gene3D" id="3.90.226.10">
    <property type="entry name" value="2-enoyl-CoA Hydratase, Chain A, domain 1"/>
    <property type="match status" value="1"/>
</dbReference>
<protein>
    <recommendedName>
        <fullName evidence="9">ATP-dependent Clp protease proteolytic subunit</fullName>
        <ecNumber evidence="8">3.4.21.92</ecNumber>
    </recommendedName>
</protein>
<dbReference type="InterPro" id="IPR001907">
    <property type="entry name" value="ClpP"/>
</dbReference>
<dbReference type="GO" id="GO:0009532">
    <property type="term" value="C:plastid stroma"/>
    <property type="evidence" value="ECO:0007669"/>
    <property type="project" value="UniProtKB-ARBA"/>
</dbReference>
<dbReference type="GO" id="GO:0004252">
    <property type="term" value="F:serine-type endopeptidase activity"/>
    <property type="evidence" value="ECO:0007669"/>
    <property type="project" value="UniProtKB-EC"/>
</dbReference>
<evidence type="ECO:0000256" key="4">
    <source>
        <dbReference type="ARBA" id="ARBA00022801"/>
    </source>
</evidence>
<keyword evidence="5 8" id="KW-0720">Serine protease</keyword>
<dbReference type="PROSITE" id="PS00381">
    <property type="entry name" value="CLP_PROTEASE_SER"/>
    <property type="match status" value="1"/>
</dbReference>
<evidence type="ECO:0000256" key="7">
    <source>
        <dbReference type="PROSITE-ProRule" id="PRU10086"/>
    </source>
</evidence>
<evidence type="ECO:0000256" key="6">
    <source>
        <dbReference type="PROSITE-ProRule" id="PRU10085"/>
    </source>
</evidence>
<dbReference type="SUPFAM" id="SSF52096">
    <property type="entry name" value="ClpP/crotonase"/>
    <property type="match status" value="1"/>
</dbReference>
<dbReference type="GO" id="GO:0009368">
    <property type="term" value="C:endopeptidase Clp complex"/>
    <property type="evidence" value="ECO:0007669"/>
    <property type="project" value="TreeGrafter"/>
</dbReference>
<reference evidence="11" key="1">
    <citation type="journal article" date="2019" name="Plants (Basel)">
        <title>De Novo Assembly Discovered Novel Structures in Genome of Plastids and Revealed Divergent Inverted Repeats in Mammillaria (Cactaceae, Caryophyllales).</title>
        <authorList>
            <person name="Solorzano S."/>
            <person name="Chincoya D.A."/>
            <person name="Sanchez-Flores A."/>
            <person name="Estrada K."/>
            <person name="Diaz-Velasquez C.E."/>
            <person name="Gonzalez-Rodriguez A."/>
            <person name="Vaca-Paniagua F."/>
            <person name="Davila P."/>
            <person name="Arias S."/>
        </authorList>
    </citation>
    <scope>NUCLEOTIDE SEQUENCE</scope>
</reference>
<organism evidence="11">
    <name type="scientific">Mammillaria albiflora</name>
    <dbReference type="NCBI Taxonomy" id="867404"/>
    <lineage>
        <taxon>Eukaryota</taxon>
        <taxon>Viridiplantae</taxon>
        <taxon>Streptophyta</taxon>
        <taxon>Embryophyta</taxon>
        <taxon>Tracheophyta</taxon>
        <taxon>Spermatophyta</taxon>
        <taxon>Magnoliopsida</taxon>
        <taxon>eudicotyledons</taxon>
        <taxon>Gunneridae</taxon>
        <taxon>Pentapetalae</taxon>
        <taxon>Caryophyllales</taxon>
        <taxon>Cactineae</taxon>
        <taxon>Cactaceae</taxon>
        <taxon>Cactoideae</taxon>
        <taxon>Cacteae</taxon>
        <taxon>Mammillaria</taxon>
    </lineage>
</organism>
<dbReference type="InterPro" id="IPR023562">
    <property type="entry name" value="ClpP/TepA"/>
</dbReference>
<dbReference type="GO" id="GO:0051117">
    <property type="term" value="F:ATPase binding"/>
    <property type="evidence" value="ECO:0007669"/>
    <property type="project" value="TreeGrafter"/>
</dbReference>
<sequence>MPLSTSIPKVPVRFPGDEEDSWVDLNEELNRNNIIFLCDELEAEISNEIMALMIYLGEDKTQSLYFFINSPGGEVINGIAIDNVMQLIRSPVMTICLGIAASMASYILAGGAYKKRVAFPHARIMIHQPSANLNKYKDEDEDEDEEVESIDLLYAEFTELLNLRETLARGYSKRTGKPLWIISQDIERDVYMSATEAQAYGIVDHVGI</sequence>
<dbReference type="GO" id="GO:0004176">
    <property type="term" value="F:ATP-dependent peptidase activity"/>
    <property type="evidence" value="ECO:0007669"/>
    <property type="project" value="InterPro"/>
</dbReference>
<evidence type="ECO:0000256" key="9">
    <source>
        <dbReference type="RuleBase" id="RU003567"/>
    </source>
</evidence>
<dbReference type="AlphaFoldDB" id="A0A5J6VAD3"/>
<feature type="transmembrane region" description="Helical" evidence="10">
    <location>
        <begin position="92"/>
        <end position="113"/>
    </location>
</feature>
<comment type="similarity">
    <text evidence="1 9">Belongs to the peptidase S14 family.</text>
</comment>
<dbReference type="InterPro" id="IPR029045">
    <property type="entry name" value="ClpP/crotonase-like_dom_sf"/>
</dbReference>
<dbReference type="InterPro" id="IPR033135">
    <property type="entry name" value="ClpP_His_AS"/>
</dbReference>
<keyword evidence="10" id="KW-1133">Transmembrane helix</keyword>
<dbReference type="PANTHER" id="PTHR10381:SF15">
    <property type="entry name" value="CHLOROPLASTIC ATP-DEPENDENT CLP PROTEASE PROTEOLYTIC SUBUNIT 1"/>
    <property type="match status" value="1"/>
</dbReference>
<keyword evidence="11" id="KW-0150">Chloroplast</keyword>